<dbReference type="InterPro" id="IPR053134">
    <property type="entry name" value="RNA-dir_DNA_polymerase"/>
</dbReference>
<dbReference type="AlphaFoldDB" id="A0AAW2JUX1"/>
<dbReference type="PANTHER" id="PTHR24559">
    <property type="entry name" value="TRANSPOSON TY3-I GAG-POL POLYPROTEIN"/>
    <property type="match status" value="1"/>
</dbReference>
<dbReference type="InterPro" id="IPR000477">
    <property type="entry name" value="RT_dom"/>
</dbReference>
<reference evidence="2" key="2">
    <citation type="journal article" date="2024" name="Plant">
        <title>Genomic evolution and insights into agronomic trait innovations of Sesamum species.</title>
        <authorList>
            <person name="Miao H."/>
            <person name="Wang L."/>
            <person name="Qu L."/>
            <person name="Liu H."/>
            <person name="Sun Y."/>
            <person name="Le M."/>
            <person name="Wang Q."/>
            <person name="Wei S."/>
            <person name="Zheng Y."/>
            <person name="Lin W."/>
            <person name="Duan Y."/>
            <person name="Cao H."/>
            <person name="Xiong S."/>
            <person name="Wang X."/>
            <person name="Wei L."/>
            <person name="Li C."/>
            <person name="Ma Q."/>
            <person name="Ju M."/>
            <person name="Zhao R."/>
            <person name="Li G."/>
            <person name="Mu C."/>
            <person name="Tian Q."/>
            <person name="Mei H."/>
            <person name="Zhang T."/>
            <person name="Gao T."/>
            <person name="Zhang H."/>
        </authorList>
    </citation>
    <scope>NUCLEOTIDE SEQUENCE</scope>
    <source>
        <strain evidence="2">G02</strain>
    </source>
</reference>
<name>A0AAW2JUX1_SESRA</name>
<dbReference type="InterPro" id="IPR043502">
    <property type="entry name" value="DNA/RNA_pol_sf"/>
</dbReference>
<gene>
    <name evidence="2" type="ORF">Sradi_6502800</name>
</gene>
<sequence>MIQGFNQGGQRAVGIIRMQLTMEDMVSSALFHVIDAKTSYNMLLDCPWLHENAIVPSTCHQCFIYCRNGIVKKVLGDNKPFTEAESHFADAKYYIEDAKKGKKYFPPKSQSHAIIKAQERMISTLEVQLSKAGYDPKEKLSLGKLPPEATRKKLHGLNATQNNAKGEEWTCKFKIEVLKAKAQTVILTQVQSDDEDDKESVASSNYINNGAEEDNAQTYHITLIEDGDVEEEDTEDAPAELEEGIKATIDELKEVNLGDIENPRSIDIVLTNSGRRNLYYITHEFKDVFAWSYKEIPGLDPKVVVHHLLVKKGAGPVKQGQRRFRPELISLIEGEVNKLIEVGFIREVKYPMWISSIIPIRKKNGQNSYMDFRDLNNACPKDDFLLPIAELMTDATIGHEALTFMDGSSGQQPYNVGATHQRAMQKIFDGMLHKNIECYVDDLVVKSKKREDHFYDLRKVFEHLRRYQLKMDPSKCAFGVTSGKFLGFIVRQRGIEIEQANVDAILRMPEPRNIHELKSLQGKLAYLQRFISNLVGRYQPFSHLMKKDVPFLVE</sequence>
<dbReference type="EMBL" id="JACGWJ010000031">
    <property type="protein sequence ID" value="KAL0298430.1"/>
    <property type="molecule type" value="Genomic_DNA"/>
</dbReference>
<protein>
    <recommendedName>
        <fullName evidence="1">Reverse transcriptase domain-containing protein</fullName>
    </recommendedName>
</protein>
<accession>A0AAW2JUX1</accession>
<proteinExistence type="predicted"/>
<dbReference type="SUPFAM" id="SSF56672">
    <property type="entry name" value="DNA/RNA polymerases"/>
    <property type="match status" value="1"/>
</dbReference>
<evidence type="ECO:0000313" key="2">
    <source>
        <dbReference type="EMBL" id="KAL0298430.1"/>
    </source>
</evidence>
<dbReference type="Gene3D" id="3.10.10.10">
    <property type="entry name" value="HIV Type 1 Reverse Transcriptase, subunit A, domain 1"/>
    <property type="match status" value="1"/>
</dbReference>
<dbReference type="CDD" id="cd01647">
    <property type="entry name" value="RT_LTR"/>
    <property type="match status" value="1"/>
</dbReference>
<feature type="domain" description="Reverse transcriptase" evidence="1">
    <location>
        <begin position="418"/>
        <end position="490"/>
    </location>
</feature>
<organism evidence="2">
    <name type="scientific">Sesamum radiatum</name>
    <name type="common">Black benniseed</name>
    <dbReference type="NCBI Taxonomy" id="300843"/>
    <lineage>
        <taxon>Eukaryota</taxon>
        <taxon>Viridiplantae</taxon>
        <taxon>Streptophyta</taxon>
        <taxon>Embryophyta</taxon>
        <taxon>Tracheophyta</taxon>
        <taxon>Spermatophyta</taxon>
        <taxon>Magnoliopsida</taxon>
        <taxon>eudicotyledons</taxon>
        <taxon>Gunneridae</taxon>
        <taxon>Pentapetalae</taxon>
        <taxon>asterids</taxon>
        <taxon>lamiids</taxon>
        <taxon>Lamiales</taxon>
        <taxon>Pedaliaceae</taxon>
        <taxon>Sesamum</taxon>
    </lineage>
</organism>
<dbReference type="Pfam" id="PF00078">
    <property type="entry name" value="RVT_1"/>
    <property type="match status" value="1"/>
</dbReference>
<comment type="caution">
    <text evidence="2">The sequence shown here is derived from an EMBL/GenBank/DDBJ whole genome shotgun (WGS) entry which is preliminary data.</text>
</comment>
<evidence type="ECO:0000259" key="1">
    <source>
        <dbReference type="Pfam" id="PF00078"/>
    </source>
</evidence>
<dbReference type="Gene3D" id="3.30.70.270">
    <property type="match status" value="2"/>
</dbReference>
<dbReference type="InterPro" id="IPR043128">
    <property type="entry name" value="Rev_trsase/Diguanyl_cyclase"/>
</dbReference>
<dbReference type="PANTHER" id="PTHR24559:SF439">
    <property type="entry name" value="RETROTRANSPOSON, UNCLASSIFIED-LIKE PROTEIN"/>
    <property type="match status" value="1"/>
</dbReference>
<reference evidence="2" key="1">
    <citation type="submission" date="2020-06" db="EMBL/GenBank/DDBJ databases">
        <authorList>
            <person name="Li T."/>
            <person name="Hu X."/>
            <person name="Zhang T."/>
            <person name="Song X."/>
            <person name="Zhang H."/>
            <person name="Dai N."/>
            <person name="Sheng W."/>
            <person name="Hou X."/>
            <person name="Wei L."/>
        </authorList>
    </citation>
    <scope>NUCLEOTIDE SEQUENCE</scope>
    <source>
        <strain evidence="2">G02</strain>
        <tissue evidence="2">Leaf</tissue>
    </source>
</reference>